<keyword evidence="11" id="KW-1185">Reference proteome</keyword>
<dbReference type="EMBL" id="CP151767">
    <property type="protein sequence ID" value="WZU68798.1"/>
    <property type="molecule type" value="Genomic_DNA"/>
</dbReference>
<evidence type="ECO:0000256" key="3">
    <source>
        <dbReference type="ARBA" id="ARBA00022475"/>
    </source>
</evidence>
<keyword evidence="8" id="KW-0732">Signal</keyword>
<feature type="chain" id="PRO_5042833738" evidence="8">
    <location>
        <begin position="25"/>
        <end position="204"/>
    </location>
</feature>
<name>A0AAN0MFF1_9RHOB</name>
<dbReference type="GO" id="GO:0005886">
    <property type="term" value="C:plasma membrane"/>
    <property type="evidence" value="ECO:0007669"/>
    <property type="project" value="UniProtKB-SubCell"/>
</dbReference>
<dbReference type="AlphaFoldDB" id="A0AAN0MFF1"/>
<sequence>MPDITIQVTLFLSVFATAAMSASAAIQAVRHEFDAFGAAVLAAATAMGGGTVRDLLLGRTPVFWMTDLTYLATAVPVSLAVFFWARGLNPGNGRRHRMLMYFDAVGLALFTLTGLQIGLAAGMSAPIAIILGCITGTFGGMIRDVLCNVTPSVLKEDLYATISLLGGALFLALDFAALGELVAVCASFGVMFVMRVIVVARSIR</sequence>
<evidence type="ECO:0000256" key="8">
    <source>
        <dbReference type="SAM" id="SignalP"/>
    </source>
</evidence>
<keyword evidence="6 7" id="KW-0472">Membrane</keyword>
<dbReference type="Pfam" id="PF03458">
    <property type="entry name" value="Gly_transporter"/>
    <property type="match status" value="2"/>
</dbReference>
<dbReference type="PANTHER" id="PTHR30506">
    <property type="entry name" value="INNER MEMBRANE PROTEIN"/>
    <property type="match status" value="1"/>
</dbReference>
<keyword evidence="5 7" id="KW-1133">Transmembrane helix</keyword>
<comment type="similarity">
    <text evidence="2">Belongs to the UPF0126 family.</text>
</comment>
<keyword evidence="3" id="KW-1003">Cell membrane</keyword>
<gene>
    <name evidence="10" type="ORF">AABB31_07985</name>
</gene>
<organism evidence="10 11">
    <name type="scientific">Yoonia rhodophyticola</name>
    <dbReference type="NCBI Taxonomy" id="3137370"/>
    <lineage>
        <taxon>Bacteria</taxon>
        <taxon>Pseudomonadati</taxon>
        <taxon>Pseudomonadota</taxon>
        <taxon>Alphaproteobacteria</taxon>
        <taxon>Rhodobacterales</taxon>
        <taxon>Paracoccaceae</taxon>
        <taxon>Yoonia</taxon>
    </lineage>
</organism>
<feature type="transmembrane region" description="Helical" evidence="7">
    <location>
        <begin position="181"/>
        <end position="200"/>
    </location>
</feature>
<accession>A0AAN0MFF1</accession>
<dbReference type="RefSeq" id="WP_342078089.1">
    <property type="nucleotide sequence ID" value="NZ_CP151767.2"/>
</dbReference>
<evidence type="ECO:0000313" key="10">
    <source>
        <dbReference type="EMBL" id="WZU68798.1"/>
    </source>
</evidence>
<dbReference type="PANTHER" id="PTHR30506:SF3">
    <property type="entry name" value="UPF0126 INNER MEMBRANE PROTEIN YADS-RELATED"/>
    <property type="match status" value="1"/>
</dbReference>
<comment type="subcellular location">
    <subcellularLocation>
        <location evidence="1">Cell membrane</location>
        <topology evidence="1">Multi-pass membrane protein</topology>
    </subcellularLocation>
</comment>
<reference evidence="10 11" key="2">
    <citation type="submission" date="2024-08" db="EMBL/GenBank/DDBJ databases">
        <title>Phylogenomic analyses of a clade within the roseobacter group suggest taxonomic reassignments of species of the genera Aestuariivita, Citreicella, Loktanella, Nautella, Pelagibaca, Ruegeria, Thalassobius, Thiobacimonas and Tropicibacter, and the proposal o.</title>
        <authorList>
            <person name="Jeon C.O."/>
        </authorList>
    </citation>
    <scope>NUCLEOTIDE SEQUENCE [LARGE SCALE GENOMIC DNA]</scope>
    <source>
        <strain evidence="10 11">SS1-5</strain>
    </source>
</reference>
<dbReference type="Proteomes" id="UP001470809">
    <property type="component" value="Chromosome"/>
</dbReference>
<dbReference type="InterPro" id="IPR005115">
    <property type="entry name" value="Gly_transporter"/>
</dbReference>
<evidence type="ECO:0000256" key="5">
    <source>
        <dbReference type="ARBA" id="ARBA00022989"/>
    </source>
</evidence>
<evidence type="ECO:0000256" key="2">
    <source>
        <dbReference type="ARBA" id="ARBA00008193"/>
    </source>
</evidence>
<evidence type="ECO:0000256" key="1">
    <source>
        <dbReference type="ARBA" id="ARBA00004651"/>
    </source>
</evidence>
<evidence type="ECO:0000313" key="11">
    <source>
        <dbReference type="Proteomes" id="UP001470809"/>
    </source>
</evidence>
<protein>
    <submittedName>
        <fullName evidence="10">Trimeric intracellular cation channel family protein</fullName>
    </submittedName>
</protein>
<dbReference type="KEGG" id="yrh:AABB31_07985"/>
<feature type="domain" description="Glycine transporter" evidence="9">
    <location>
        <begin position="11"/>
        <end position="85"/>
    </location>
</feature>
<evidence type="ECO:0000256" key="6">
    <source>
        <dbReference type="ARBA" id="ARBA00023136"/>
    </source>
</evidence>
<proteinExistence type="inferred from homology"/>
<feature type="signal peptide" evidence="8">
    <location>
        <begin position="1"/>
        <end position="24"/>
    </location>
</feature>
<keyword evidence="4 7" id="KW-0812">Transmembrane</keyword>
<evidence type="ECO:0000256" key="4">
    <source>
        <dbReference type="ARBA" id="ARBA00022692"/>
    </source>
</evidence>
<feature type="domain" description="Glycine transporter" evidence="9">
    <location>
        <begin position="101"/>
        <end position="173"/>
    </location>
</feature>
<feature type="transmembrane region" description="Helical" evidence="7">
    <location>
        <begin position="68"/>
        <end position="86"/>
    </location>
</feature>
<evidence type="ECO:0000259" key="9">
    <source>
        <dbReference type="Pfam" id="PF03458"/>
    </source>
</evidence>
<reference evidence="11" key="1">
    <citation type="submission" date="2024-04" db="EMBL/GenBank/DDBJ databases">
        <title>Phylogenomic analyses of a clade within the roseobacter group suggest taxonomic reassignments of species of the genera Aestuariivita, Citreicella, Loktanella, Nautella, Pelagibaca, Ruegeria, Thalassobius, Thiobacimonas and Tropicibacter, and the proposal o.</title>
        <authorList>
            <person name="Jeon C.O."/>
        </authorList>
    </citation>
    <scope>NUCLEOTIDE SEQUENCE [LARGE SCALE GENOMIC DNA]</scope>
    <source>
        <strain evidence="11">SS1-5</strain>
    </source>
</reference>
<evidence type="ECO:0000256" key="7">
    <source>
        <dbReference type="SAM" id="Phobius"/>
    </source>
</evidence>
<feature type="transmembrane region" description="Helical" evidence="7">
    <location>
        <begin position="98"/>
        <end position="119"/>
    </location>
</feature>